<dbReference type="Pfam" id="PF13539">
    <property type="entry name" value="Peptidase_M15_4"/>
    <property type="match status" value="1"/>
</dbReference>
<keyword evidence="1" id="KW-0732">Signal</keyword>
<evidence type="ECO:0000313" key="3">
    <source>
        <dbReference type="EMBL" id="RMX37090.1"/>
    </source>
</evidence>
<organism evidence="3 4">
    <name type="scientific">Pocillopora damicornis</name>
    <name type="common">Cauliflower coral</name>
    <name type="synonym">Millepora damicornis</name>
    <dbReference type="NCBI Taxonomy" id="46731"/>
    <lineage>
        <taxon>Eukaryota</taxon>
        <taxon>Metazoa</taxon>
        <taxon>Cnidaria</taxon>
        <taxon>Anthozoa</taxon>
        <taxon>Hexacorallia</taxon>
        <taxon>Scleractinia</taxon>
        <taxon>Astrocoeniina</taxon>
        <taxon>Pocilloporidae</taxon>
        <taxon>Pocillopora</taxon>
    </lineage>
</organism>
<reference evidence="3 4" key="1">
    <citation type="journal article" date="2018" name="Sci. Rep.">
        <title>Comparative analysis of the Pocillopora damicornis genome highlights role of immune system in coral evolution.</title>
        <authorList>
            <person name="Cunning R."/>
            <person name="Bay R.A."/>
            <person name="Gillette P."/>
            <person name="Baker A.C."/>
            <person name="Traylor-Knowles N."/>
        </authorList>
    </citation>
    <scope>NUCLEOTIDE SEQUENCE [LARGE SCALE GENOMIC DNA]</scope>
    <source>
        <strain evidence="3">RSMAS</strain>
        <tissue evidence="3">Whole animal</tissue>
    </source>
</reference>
<dbReference type="EMBL" id="RCHS01004193">
    <property type="protein sequence ID" value="RMX37090.1"/>
    <property type="molecule type" value="Genomic_DNA"/>
</dbReference>
<protein>
    <recommendedName>
        <fullName evidence="2">Peptidase M15C domain-containing protein</fullName>
    </recommendedName>
</protein>
<comment type="caution">
    <text evidence="3">The sequence shown here is derived from an EMBL/GenBank/DDBJ whole genome shotgun (WGS) entry which is preliminary data.</text>
</comment>
<dbReference type="AlphaFoldDB" id="A0A3M6T6T6"/>
<dbReference type="Gene3D" id="3.30.1380.10">
    <property type="match status" value="1"/>
</dbReference>
<evidence type="ECO:0000313" key="4">
    <source>
        <dbReference type="Proteomes" id="UP000275408"/>
    </source>
</evidence>
<dbReference type="PANTHER" id="PTHR31698:SF7">
    <property type="entry name" value="PEPTIDASE M15C DOMAIN-CONTAINING PROTEIN"/>
    <property type="match status" value="1"/>
</dbReference>
<dbReference type="OrthoDB" id="10021790at2759"/>
<gene>
    <name evidence="3" type="ORF">pdam_00020052</name>
</gene>
<dbReference type="InterPro" id="IPR039561">
    <property type="entry name" value="Peptidase_M15C"/>
</dbReference>
<feature type="domain" description="Peptidase M15C" evidence="2">
    <location>
        <begin position="81"/>
        <end position="143"/>
    </location>
</feature>
<dbReference type="GO" id="GO:0008233">
    <property type="term" value="F:peptidase activity"/>
    <property type="evidence" value="ECO:0007669"/>
    <property type="project" value="InterPro"/>
</dbReference>
<dbReference type="InterPro" id="IPR009045">
    <property type="entry name" value="Zn_M74/Hedgehog-like"/>
</dbReference>
<dbReference type="Proteomes" id="UP000275408">
    <property type="component" value="Unassembled WGS sequence"/>
</dbReference>
<proteinExistence type="predicted"/>
<name>A0A3M6T6T6_POCDA</name>
<feature type="chain" id="PRO_5017995881" description="Peptidase M15C domain-containing protein" evidence="1">
    <location>
        <begin position="18"/>
        <end position="173"/>
    </location>
</feature>
<evidence type="ECO:0000256" key="1">
    <source>
        <dbReference type="SAM" id="SignalP"/>
    </source>
</evidence>
<evidence type="ECO:0000259" key="2">
    <source>
        <dbReference type="Pfam" id="PF13539"/>
    </source>
</evidence>
<dbReference type="PANTHER" id="PTHR31698">
    <property type="entry name" value="LYSOZYME G FAMILY MEMBER"/>
    <property type="match status" value="1"/>
</dbReference>
<dbReference type="SUPFAM" id="SSF55166">
    <property type="entry name" value="Hedgehog/DD-peptidase"/>
    <property type="match status" value="1"/>
</dbReference>
<feature type="signal peptide" evidence="1">
    <location>
        <begin position="1"/>
        <end position="17"/>
    </location>
</feature>
<sequence>MILVVIVLLAISCNVQSAGNCDLLKFWGGFFEGVGYIHPGFKGAIININGYAQQCRIKVVLTSSFRKDNGKKLEGAKYKPASRSNHFVGHAIDMNLRDGNLLCKWACLLNNKYHSKGVKCFTQKIMQDAGLRWGVVFKDPVHIDDAINIKKSEEYDGLYQSLQANCNFLPVSG</sequence>
<keyword evidence="4" id="KW-1185">Reference proteome</keyword>
<accession>A0A3M6T6T6</accession>